<keyword evidence="1 2" id="KW-0732">Signal</keyword>
<evidence type="ECO:0000256" key="2">
    <source>
        <dbReference type="SAM" id="SignalP"/>
    </source>
</evidence>
<dbReference type="SMART" id="SM00062">
    <property type="entry name" value="PBPb"/>
    <property type="match status" value="1"/>
</dbReference>
<dbReference type="InterPro" id="IPR001638">
    <property type="entry name" value="Solute-binding_3/MltF_N"/>
</dbReference>
<feature type="domain" description="Solute-binding protein family 3/N-terminal" evidence="3">
    <location>
        <begin position="36"/>
        <end position="254"/>
    </location>
</feature>
<reference evidence="4 5" key="1">
    <citation type="submission" date="2017-04" db="EMBL/GenBank/DDBJ databases">
        <authorList>
            <person name="Afonso C.L."/>
            <person name="Miller P.J."/>
            <person name="Scott M.A."/>
            <person name="Spackman E."/>
            <person name="Goraichik I."/>
            <person name="Dimitrov K.M."/>
            <person name="Suarez D.L."/>
            <person name="Swayne D.E."/>
        </authorList>
    </citation>
    <scope>NUCLEOTIDE SEQUENCE [LARGE SCALE GENOMIC DNA]</scope>
    <source>
        <strain evidence="4 5">KR-140</strain>
    </source>
</reference>
<dbReference type="Proteomes" id="UP000192582">
    <property type="component" value="Unassembled WGS sequence"/>
</dbReference>
<protein>
    <submittedName>
        <fullName evidence="4">Polar amino acid transport system substrate-binding protein</fullName>
    </submittedName>
</protein>
<organism evidence="4 5">
    <name type="scientific">Deinococcus hopiensis KR-140</name>
    <dbReference type="NCBI Taxonomy" id="695939"/>
    <lineage>
        <taxon>Bacteria</taxon>
        <taxon>Thermotogati</taxon>
        <taxon>Deinococcota</taxon>
        <taxon>Deinococci</taxon>
        <taxon>Deinococcales</taxon>
        <taxon>Deinococcaceae</taxon>
        <taxon>Deinococcus</taxon>
    </lineage>
</organism>
<dbReference type="PANTHER" id="PTHR35936">
    <property type="entry name" value="MEMBRANE-BOUND LYTIC MUREIN TRANSGLYCOSYLASE F"/>
    <property type="match status" value="1"/>
</dbReference>
<feature type="signal peptide" evidence="2">
    <location>
        <begin position="1"/>
        <end position="25"/>
    </location>
</feature>
<dbReference type="OrthoDB" id="368476at2"/>
<dbReference type="EMBL" id="FWWU01000008">
    <property type="protein sequence ID" value="SMB86249.1"/>
    <property type="molecule type" value="Genomic_DNA"/>
</dbReference>
<dbReference type="Gene3D" id="3.40.190.10">
    <property type="entry name" value="Periplasmic binding protein-like II"/>
    <property type="match status" value="2"/>
</dbReference>
<accession>A0A1W1UYW0</accession>
<dbReference type="SUPFAM" id="SSF53850">
    <property type="entry name" value="Periplasmic binding protein-like II"/>
    <property type="match status" value="1"/>
</dbReference>
<evidence type="ECO:0000313" key="4">
    <source>
        <dbReference type="EMBL" id="SMB86249.1"/>
    </source>
</evidence>
<dbReference type="STRING" id="695939.SAMN00790413_03739"/>
<feature type="chain" id="PRO_5013275136" evidence="2">
    <location>
        <begin position="26"/>
        <end position="259"/>
    </location>
</feature>
<sequence>MRIPRQMTVAALTGLSVLCGSVSQAATLSKLQSGGTLKLGFATNTPGLVMQDGSTITGFAVEFMDLVAKEMKLKDATWRKDATSDALLKNLNANNVDMIFDVKLPQILSDGEQIASLVCTGGVMFARPGGPTKEADLKDARIAISTDHPYFHYVRNLPFEKKINAAPNSDKALLDFLGGSADVLLLDRFDALKMYVKLGPKKLQVSPLLWSQPVYVVVKNGSDKALETAVNAAIKKLQANGTYERLSKKYFTQDVRCTS</sequence>
<evidence type="ECO:0000259" key="3">
    <source>
        <dbReference type="SMART" id="SM00062"/>
    </source>
</evidence>
<dbReference type="AlphaFoldDB" id="A0A1W1UYW0"/>
<dbReference type="PANTHER" id="PTHR35936:SF19">
    <property type="entry name" value="AMINO-ACID-BINDING PROTEIN YXEM-RELATED"/>
    <property type="match status" value="1"/>
</dbReference>
<evidence type="ECO:0000256" key="1">
    <source>
        <dbReference type="ARBA" id="ARBA00022729"/>
    </source>
</evidence>
<dbReference type="Pfam" id="PF00497">
    <property type="entry name" value="SBP_bac_3"/>
    <property type="match status" value="1"/>
</dbReference>
<proteinExistence type="predicted"/>
<keyword evidence="5" id="KW-1185">Reference proteome</keyword>
<name>A0A1W1UYW0_9DEIO</name>
<gene>
    <name evidence="4" type="ORF">SAMN00790413_03739</name>
</gene>
<evidence type="ECO:0000313" key="5">
    <source>
        <dbReference type="Proteomes" id="UP000192582"/>
    </source>
</evidence>